<dbReference type="Gene3D" id="1.25.10.10">
    <property type="entry name" value="Leucine-rich Repeat Variant"/>
    <property type="match status" value="3"/>
</dbReference>
<dbReference type="GO" id="GO:0016567">
    <property type="term" value="P:protein ubiquitination"/>
    <property type="evidence" value="ECO:0007669"/>
    <property type="project" value="UniProtKB-UniPathway"/>
</dbReference>
<evidence type="ECO:0000256" key="2">
    <source>
        <dbReference type="ARBA" id="ARBA00004906"/>
    </source>
</evidence>
<dbReference type="PANTHER" id="PTHR45958">
    <property type="entry name" value="RING-TYPE E3 UBIQUITIN TRANSFERASE"/>
    <property type="match status" value="1"/>
</dbReference>
<evidence type="ECO:0000256" key="3">
    <source>
        <dbReference type="ARBA" id="ARBA00012483"/>
    </source>
</evidence>
<dbReference type="GO" id="GO:0000428">
    <property type="term" value="C:DNA-directed RNA polymerase complex"/>
    <property type="evidence" value="ECO:0007669"/>
    <property type="project" value="UniProtKB-KW"/>
</dbReference>
<keyword evidence="4" id="KW-0808">Transferase</keyword>
<gene>
    <name evidence="8" type="ORF">F3Y22_tig00110384pilonHSYRG00486</name>
</gene>
<dbReference type="InterPro" id="IPR000225">
    <property type="entry name" value="Armadillo"/>
</dbReference>
<evidence type="ECO:0000313" key="9">
    <source>
        <dbReference type="Proteomes" id="UP000436088"/>
    </source>
</evidence>
<dbReference type="Proteomes" id="UP000436088">
    <property type="component" value="Unassembled WGS sequence"/>
</dbReference>
<dbReference type="SUPFAM" id="SSF48371">
    <property type="entry name" value="ARM repeat"/>
    <property type="match status" value="2"/>
</dbReference>
<sequence length="1025" mass="115187">MNRTSFAGGFESLSADISSIIESVEAEQEIFVEFRCYLYRVFPLIMELQFAKNPPQNAKEIVESISMNVNLAKDLVGECHKKNPSVSDSELVKIIARLEGVIKDIGECLCSIPSGTFEGATYVENAVRSLSDELQKVHFEPQIQSPESLTSPREFDLYPVDDEESASTESSPVFSMPHLIDIHKITNQISQLQHENRDKSMETLPHVANYIEPMYDAFFCPLTKQIMDDPVTIENGVTYDRKAITEWFETFGHRDDMICPTTGMKLTSKVLSTNVSLKTTIEEWKERNETARIKVARTSLSLASSDSMILEAIIDLQHLCKRRRYNKDKALSVGILPLVIRLLAYLDKDVRCEALELLRQLAEEDDEVKEMIANTMDAWALIELISSSHQEIRHASLLLLVELSRTQALSEKIGSATGAILMLIRVKSDHNVDSFASEKADEILKSLETFPDNVKRMAEYGFLEPLLNHLTEDNVKRMAEYGFLEPLLNHLTEGPEEFQMEMTCYLGELILNNDGKTYVAEKASPSLIQMVQSANTVLRNAAFKALVQISTHHPNGRILVEAGIVEIMAEEMFTREINDQQMDSKKEAAAILANVLESEVELDGIKVTTLGHGISSDYVVYNIMYMLKNSTLGALNIDLIRILLCLTKSPKSMDTIVDVVNEREASYTLIELINSPHEELRIAVIKLLISLTPHVGNTLAERLCKTGGQPQSLIECPDKTNHITEKQAVSAKFLATLPQQNLTLNLALLNNNVVPVILRTISAIRRNGTITSRHTTVYLEGLVGILVRFTTTLYEPQIMYLARTHNLTLVFTELLISKSSDEVQRLSAIGLGNLSSESVNLSRPPQVKKSKSKKRFYLPNFLSYRSLDTRKTTILCPVHRGVCSHETTFCLIDANAVERLLVCFDHDNDEVVEASMEAICTLLDDKVDVVKSVSLLSDMNAIQYIFNVLKEHKQEGLWQKSLWMIEKFIVTGGNKSVPDISQDRLLPASLVSVFENGNDSMKQVAENILRHLNRMPTPSTTYYSM</sequence>
<evidence type="ECO:0000313" key="8">
    <source>
        <dbReference type="EMBL" id="KAE8707327.1"/>
    </source>
</evidence>
<evidence type="ECO:0000256" key="1">
    <source>
        <dbReference type="ARBA" id="ARBA00000900"/>
    </source>
</evidence>
<evidence type="ECO:0000256" key="6">
    <source>
        <dbReference type="ARBA" id="ARBA00022786"/>
    </source>
</evidence>
<dbReference type="InterPro" id="IPR052608">
    <property type="entry name" value="U-box_domain_protein"/>
</dbReference>
<dbReference type="EC" id="2.3.2.27" evidence="3"/>
<dbReference type="Gene3D" id="3.30.40.10">
    <property type="entry name" value="Zinc/RING finger domain, C3HC4 (zinc finger)"/>
    <property type="match status" value="1"/>
</dbReference>
<evidence type="ECO:0000256" key="5">
    <source>
        <dbReference type="ARBA" id="ARBA00022737"/>
    </source>
</evidence>
<keyword evidence="9" id="KW-1185">Reference proteome</keyword>
<evidence type="ECO:0000259" key="7">
    <source>
        <dbReference type="PROSITE" id="PS51698"/>
    </source>
</evidence>
<dbReference type="GO" id="GO:0061630">
    <property type="term" value="F:ubiquitin protein ligase activity"/>
    <property type="evidence" value="ECO:0007669"/>
    <property type="project" value="UniProtKB-EC"/>
</dbReference>
<feature type="domain" description="U-box" evidence="7">
    <location>
        <begin position="213"/>
        <end position="291"/>
    </location>
</feature>
<dbReference type="Pfam" id="PF04564">
    <property type="entry name" value="U-box"/>
    <property type="match status" value="1"/>
</dbReference>
<organism evidence="8 9">
    <name type="scientific">Hibiscus syriacus</name>
    <name type="common">Rose of Sharon</name>
    <dbReference type="NCBI Taxonomy" id="106335"/>
    <lineage>
        <taxon>Eukaryota</taxon>
        <taxon>Viridiplantae</taxon>
        <taxon>Streptophyta</taxon>
        <taxon>Embryophyta</taxon>
        <taxon>Tracheophyta</taxon>
        <taxon>Spermatophyta</taxon>
        <taxon>Magnoliopsida</taxon>
        <taxon>eudicotyledons</taxon>
        <taxon>Gunneridae</taxon>
        <taxon>Pentapetalae</taxon>
        <taxon>rosids</taxon>
        <taxon>malvids</taxon>
        <taxon>Malvales</taxon>
        <taxon>Malvaceae</taxon>
        <taxon>Malvoideae</taxon>
        <taxon>Hibiscus</taxon>
    </lineage>
</organism>
<keyword evidence="6" id="KW-0833">Ubl conjugation pathway</keyword>
<keyword evidence="5" id="KW-0677">Repeat</keyword>
<dbReference type="InterPro" id="IPR045210">
    <property type="entry name" value="RING-Ubox_PUB"/>
</dbReference>
<dbReference type="AlphaFoldDB" id="A0A6A3AVA2"/>
<comment type="pathway">
    <text evidence="2">Protein modification; protein ubiquitination.</text>
</comment>
<comment type="catalytic activity">
    <reaction evidence="1">
        <text>S-ubiquitinyl-[E2 ubiquitin-conjugating enzyme]-L-cysteine + [acceptor protein]-L-lysine = [E2 ubiquitin-conjugating enzyme]-L-cysteine + N(6)-ubiquitinyl-[acceptor protein]-L-lysine.</text>
        <dbReference type="EC" id="2.3.2.27"/>
    </reaction>
</comment>
<name>A0A6A3AVA2_HIBSY</name>
<evidence type="ECO:0000256" key="4">
    <source>
        <dbReference type="ARBA" id="ARBA00022679"/>
    </source>
</evidence>
<reference evidence="8" key="1">
    <citation type="submission" date="2019-09" db="EMBL/GenBank/DDBJ databases">
        <title>Draft genome information of white flower Hibiscus syriacus.</title>
        <authorList>
            <person name="Kim Y.-M."/>
        </authorList>
    </citation>
    <scope>NUCLEOTIDE SEQUENCE [LARGE SCALE GENOMIC DNA]</scope>
    <source>
        <strain evidence="8">YM2019G1</strain>
    </source>
</reference>
<comment type="caution">
    <text evidence="8">The sequence shown here is derived from an EMBL/GenBank/DDBJ whole genome shotgun (WGS) entry which is preliminary data.</text>
</comment>
<dbReference type="SMART" id="SM00504">
    <property type="entry name" value="Ubox"/>
    <property type="match status" value="1"/>
</dbReference>
<dbReference type="PANTHER" id="PTHR45958:SF4">
    <property type="entry name" value="U-BOX DOMAIN-CONTAINING PROTEIN 42-RELATED"/>
    <property type="match status" value="1"/>
</dbReference>
<keyword evidence="8" id="KW-0804">Transcription</keyword>
<dbReference type="CDD" id="cd16664">
    <property type="entry name" value="RING-Ubox_PUB"/>
    <property type="match status" value="1"/>
</dbReference>
<dbReference type="PROSITE" id="PS51698">
    <property type="entry name" value="U_BOX"/>
    <property type="match status" value="1"/>
</dbReference>
<accession>A0A6A3AVA2</accession>
<dbReference type="SUPFAM" id="SSF57850">
    <property type="entry name" value="RING/U-box"/>
    <property type="match status" value="1"/>
</dbReference>
<dbReference type="UniPathway" id="UPA00143"/>
<dbReference type="InterPro" id="IPR016024">
    <property type="entry name" value="ARM-type_fold"/>
</dbReference>
<dbReference type="InterPro" id="IPR011989">
    <property type="entry name" value="ARM-like"/>
</dbReference>
<dbReference type="EMBL" id="VEPZ02000964">
    <property type="protein sequence ID" value="KAE8707327.1"/>
    <property type="molecule type" value="Genomic_DNA"/>
</dbReference>
<protein>
    <recommendedName>
        <fullName evidence="3">RING-type E3 ubiquitin transferase</fullName>
        <ecNumber evidence="3">2.3.2.27</ecNumber>
    </recommendedName>
</protein>
<dbReference type="InterPro" id="IPR013083">
    <property type="entry name" value="Znf_RING/FYVE/PHD"/>
</dbReference>
<dbReference type="InterPro" id="IPR003613">
    <property type="entry name" value="Ubox_domain"/>
</dbReference>
<keyword evidence="8" id="KW-0240">DNA-directed RNA polymerase</keyword>
<dbReference type="SMART" id="SM00185">
    <property type="entry name" value="ARM"/>
    <property type="match status" value="5"/>
</dbReference>
<proteinExistence type="predicted"/>